<accession>F9S013</accession>
<reference evidence="1 2" key="1">
    <citation type="journal article" date="2012" name="Int. J. Syst. Evol. Microbiol.">
        <title>Vibrio caribbeanicus sp. nov., isolated from the marine sponge Scleritoderma cyanea.</title>
        <authorList>
            <person name="Hoffmann M."/>
            <person name="Monday S.R."/>
            <person name="Allard M.W."/>
            <person name="Strain E.A."/>
            <person name="Whittaker P."/>
            <person name="Naum M."/>
            <person name="McCarthy P.J."/>
            <person name="Lopez J.V."/>
            <person name="Fischer M."/>
            <person name="Brown E.W."/>
        </authorList>
    </citation>
    <scope>NUCLEOTIDE SEQUENCE [LARGE SCALE GENOMIC DNA]</scope>
    <source>
        <strain evidence="1 2">ATCC 700023</strain>
    </source>
</reference>
<comment type="caution">
    <text evidence="1">The sequence shown here is derived from an EMBL/GenBank/DDBJ whole genome shotgun (WGS) entry which is preliminary data.</text>
</comment>
<sequence>RFSVIENNYLTLLRHPREGGTTESGIFGFSAQKQIPYSRFALYGMTEGSETLRSEI</sequence>
<dbReference type="AlphaFoldDB" id="F9S013"/>
<gene>
    <name evidence="1" type="ORF">VII00023_08764</name>
</gene>
<evidence type="ECO:0000313" key="2">
    <source>
        <dbReference type="Proteomes" id="UP000004605"/>
    </source>
</evidence>
<dbReference type="Proteomes" id="UP000004605">
    <property type="component" value="Unassembled WGS sequence"/>
</dbReference>
<evidence type="ECO:0000313" key="1">
    <source>
        <dbReference type="EMBL" id="EGU43903.1"/>
    </source>
</evidence>
<protein>
    <submittedName>
        <fullName evidence="1">Uncharacterized protein</fullName>
    </submittedName>
</protein>
<name>F9S013_9VIBR</name>
<dbReference type="EMBL" id="AFWF01000075">
    <property type="protein sequence ID" value="EGU43903.1"/>
    <property type="molecule type" value="Genomic_DNA"/>
</dbReference>
<feature type="non-terminal residue" evidence="1">
    <location>
        <position position="1"/>
    </location>
</feature>
<organism evidence="1 2">
    <name type="scientific">Vibrio ichthyoenteri ATCC 700023</name>
    <dbReference type="NCBI Taxonomy" id="870968"/>
    <lineage>
        <taxon>Bacteria</taxon>
        <taxon>Pseudomonadati</taxon>
        <taxon>Pseudomonadota</taxon>
        <taxon>Gammaproteobacteria</taxon>
        <taxon>Vibrionales</taxon>
        <taxon>Vibrionaceae</taxon>
        <taxon>Vibrio</taxon>
    </lineage>
</organism>
<keyword evidence="2" id="KW-1185">Reference proteome</keyword>
<proteinExistence type="predicted"/>